<evidence type="ECO:0000313" key="2">
    <source>
        <dbReference type="Proteomes" id="UP001549291"/>
    </source>
</evidence>
<accession>A0ABV2RHC4</accession>
<name>A0ABV2RHC4_BRAJP</name>
<keyword evidence="2" id="KW-1185">Reference proteome</keyword>
<dbReference type="EMBL" id="JBEPTQ010000001">
    <property type="protein sequence ID" value="MET4716329.1"/>
    <property type="molecule type" value="Genomic_DNA"/>
</dbReference>
<sequence length="34" mass="3738">MLSFNPDAGVTIGDDVFVGDDVLFINDRHPHAPR</sequence>
<organism evidence="1 2">
    <name type="scientific">Bradyrhizobium japonicum</name>
    <dbReference type="NCBI Taxonomy" id="375"/>
    <lineage>
        <taxon>Bacteria</taxon>
        <taxon>Pseudomonadati</taxon>
        <taxon>Pseudomonadota</taxon>
        <taxon>Alphaproteobacteria</taxon>
        <taxon>Hyphomicrobiales</taxon>
        <taxon>Nitrobacteraceae</taxon>
        <taxon>Bradyrhizobium</taxon>
    </lineage>
</organism>
<comment type="caution">
    <text evidence="1">The sequence shown here is derived from an EMBL/GenBank/DDBJ whole genome shotgun (WGS) entry which is preliminary data.</text>
</comment>
<dbReference type="Proteomes" id="UP001549291">
    <property type="component" value="Unassembled WGS sequence"/>
</dbReference>
<evidence type="ECO:0000313" key="1">
    <source>
        <dbReference type="EMBL" id="MET4716329.1"/>
    </source>
</evidence>
<reference evidence="1 2" key="1">
    <citation type="submission" date="2024-06" db="EMBL/GenBank/DDBJ databases">
        <title>Genomic Encyclopedia of Type Strains, Phase V (KMG-V): Genome sequencing to study the core and pangenomes of soil and plant-associated prokaryotes.</title>
        <authorList>
            <person name="Whitman W."/>
        </authorList>
    </citation>
    <scope>NUCLEOTIDE SEQUENCE [LARGE SCALE GENOMIC DNA]</scope>
    <source>
        <strain evidence="1 2">USDA 160</strain>
    </source>
</reference>
<protein>
    <submittedName>
        <fullName evidence="1">Acetyltransferase-like isoleucine patch superfamily enzyme</fullName>
    </submittedName>
</protein>
<proteinExistence type="predicted"/>
<gene>
    <name evidence="1" type="ORF">ABIF63_000432</name>
</gene>